<dbReference type="GO" id="GO:0051321">
    <property type="term" value="P:meiotic cell cycle"/>
    <property type="evidence" value="ECO:0007669"/>
    <property type="project" value="InterPro"/>
</dbReference>
<feature type="domain" description="Meiosis-specific protein ASY3-like coiled-coil" evidence="2">
    <location>
        <begin position="46"/>
        <end position="133"/>
    </location>
</feature>
<reference evidence="3" key="1">
    <citation type="submission" date="2019-08" db="EMBL/GenBank/DDBJ databases">
        <title>Reference gene set and small RNA set construction with multiple tissues from Davidia involucrata Baill.</title>
        <authorList>
            <person name="Yang H."/>
            <person name="Zhou C."/>
            <person name="Li G."/>
            <person name="Wang J."/>
            <person name="Gao P."/>
            <person name="Wang M."/>
            <person name="Wang R."/>
            <person name="Zhao Y."/>
        </authorList>
    </citation>
    <scope>NUCLEOTIDE SEQUENCE</scope>
    <source>
        <tissue evidence="3">Mixed with DoveR01_LX</tissue>
    </source>
</reference>
<organism evidence="3">
    <name type="scientific">Davidia involucrata</name>
    <name type="common">Dove tree</name>
    <dbReference type="NCBI Taxonomy" id="16924"/>
    <lineage>
        <taxon>Eukaryota</taxon>
        <taxon>Viridiplantae</taxon>
        <taxon>Streptophyta</taxon>
        <taxon>Embryophyta</taxon>
        <taxon>Tracheophyta</taxon>
        <taxon>Spermatophyta</taxon>
        <taxon>Magnoliopsida</taxon>
        <taxon>eudicotyledons</taxon>
        <taxon>Gunneridae</taxon>
        <taxon>Pentapetalae</taxon>
        <taxon>asterids</taxon>
        <taxon>Cornales</taxon>
        <taxon>Nyssaceae</taxon>
        <taxon>Davidia</taxon>
    </lineage>
</organism>
<dbReference type="EMBL" id="GHES01038418">
    <property type="protein sequence ID" value="MPA68977.1"/>
    <property type="molecule type" value="Transcribed_RNA"/>
</dbReference>
<feature type="compositionally biased region" description="Basic and acidic residues" evidence="1">
    <location>
        <begin position="1"/>
        <end position="17"/>
    </location>
</feature>
<evidence type="ECO:0000256" key="1">
    <source>
        <dbReference type="SAM" id="MobiDB-lite"/>
    </source>
</evidence>
<proteinExistence type="predicted"/>
<evidence type="ECO:0000313" key="4">
    <source>
        <dbReference type="EMBL" id="MPA68977.1"/>
    </source>
</evidence>
<accession>A0A5B7BLE3</accession>
<dbReference type="InterPro" id="IPR037731">
    <property type="entry name" value="ASY3-like"/>
</dbReference>
<dbReference type="InterPro" id="IPR046845">
    <property type="entry name" value="ASY3-like_CC"/>
</dbReference>
<feature type="region of interest" description="Disordered" evidence="1">
    <location>
        <begin position="1"/>
        <end position="47"/>
    </location>
</feature>
<name>A0A5B7BLE3_DAVIN</name>
<protein>
    <recommendedName>
        <fullName evidence="2">Meiosis-specific protein ASY3-like coiled-coil domain-containing protein</fullName>
    </recommendedName>
</protein>
<dbReference type="PANTHER" id="PTHR36027">
    <property type="entry name" value="MEIOSIS-SPECIFIC PROTEIN ASY3"/>
    <property type="match status" value="1"/>
</dbReference>
<dbReference type="AlphaFoldDB" id="A0A5B7BLE3"/>
<dbReference type="PANTHER" id="PTHR36027:SF1">
    <property type="entry name" value="MEIOSIS-SPECIFIC PROTEIN ASY3"/>
    <property type="match status" value="1"/>
</dbReference>
<dbReference type="Pfam" id="PF20435">
    <property type="entry name" value="ASY3-like"/>
    <property type="match status" value="1"/>
</dbReference>
<evidence type="ECO:0000259" key="2">
    <source>
        <dbReference type="Pfam" id="PF20435"/>
    </source>
</evidence>
<evidence type="ECO:0000313" key="3">
    <source>
        <dbReference type="EMBL" id="MPA68976.1"/>
    </source>
</evidence>
<feature type="compositionally biased region" description="Polar residues" evidence="1">
    <location>
        <begin position="98"/>
        <end position="127"/>
    </location>
</feature>
<feature type="region of interest" description="Disordered" evidence="1">
    <location>
        <begin position="98"/>
        <end position="133"/>
    </location>
</feature>
<sequence>MVDSLVKTRPETMKEDEAAVPTTEKSGDGKQKKFNRVTYGEKGGKDVTTDSVEEFSFATAQEVLVPEKGGEDKTNTTENRSSEALRMRLWEILGTVSSPNKQFSNSQAPEVGANNLNSEQEFCQKTNPVVKPR</sequence>
<dbReference type="EMBL" id="GHES01038417">
    <property type="protein sequence ID" value="MPA68976.1"/>
    <property type="molecule type" value="Transcribed_RNA"/>
</dbReference>
<gene>
    <name evidence="3" type="ORF">Din_038417</name>
    <name evidence="4" type="ORF">Din_038418</name>
</gene>